<dbReference type="Gene3D" id="3.30.420.40">
    <property type="match status" value="1"/>
</dbReference>
<dbReference type="PANTHER" id="PTHR11735:SF11">
    <property type="entry name" value="TRNA THREONYLCARBAMOYLADENOSINE BIOSYNTHESIS PROTEIN TSAB"/>
    <property type="match status" value="1"/>
</dbReference>
<dbReference type="AlphaFoldDB" id="A0A8J7TLF6"/>
<evidence type="ECO:0000313" key="3">
    <source>
        <dbReference type="Proteomes" id="UP000664277"/>
    </source>
</evidence>
<proteinExistence type="predicted"/>
<dbReference type="EMBL" id="JAFLCK010000001">
    <property type="protein sequence ID" value="MBN8658978.1"/>
    <property type="molecule type" value="Genomic_DNA"/>
</dbReference>
<evidence type="ECO:0000259" key="1">
    <source>
        <dbReference type="Pfam" id="PF00814"/>
    </source>
</evidence>
<dbReference type="GO" id="GO:0005829">
    <property type="term" value="C:cytosol"/>
    <property type="evidence" value="ECO:0007669"/>
    <property type="project" value="TreeGrafter"/>
</dbReference>
<dbReference type="SUPFAM" id="SSF53067">
    <property type="entry name" value="Actin-like ATPase domain"/>
    <property type="match status" value="1"/>
</dbReference>
<accession>A0A8J7TLF6</accession>
<dbReference type="InterPro" id="IPR000905">
    <property type="entry name" value="Gcp-like_dom"/>
</dbReference>
<feature type="domain" description="Gcp-like" evidence="1">
    <location>
        <begin position="49"/>
        <end position="137"/>
    </location>
</feature>
<protein>
    <submittedName>
        <fullName evidence="2">tRNA (Adenosine(37)-N6)-threonylcarbamoyltransferase complex dimerization subunit type 1 TsaB</fullName>
    </submittedName>
</protein>
<dbReference type="Proteomes" id="UP000664277">
    <property type="component" value="Unassembled WGS sequence"/>
</dbReference>
<name>A0A8J7TLF6_9BACT</name>
<organism evidence="2 3">
    <name type="scientific">Candidatus Obscuribacter phosphatis</name>
    <dbReference type="NCBI Taxonomy" id="1906157"/>
    <lineage>
        <taxon>Bacteria</taxon>
        <taxon>Bacillati</taxon>
        <taxon>Candidatus Melainabacteria</taxon>
        <taxon>Candidatus Obscuribacterales</taxon>
        <taxon>Candidatus Obscuribacteraceae</taxon>
        <taxon>Candidatus Obscuribacter</taxon>
    </lineage>
</organism>
<comment type="caution">
    <text evidence="2">The sequence shown here is derived from an EMBL/GenBank/DDBJ whole genome shotgun (WGS) entry which is preliminary data.</text>
</comment>
<dbReference type="InterPro" id="IPR022496">
    <property type="entry name" value="T6A_TsaB"/>
</dbReference>
<dbReference type="InterPro" id="IPR043129">
    <property type="entry name" value="ATPase_NBD"/>
</dbReference>
<dbReference type="Pfam" id="PF00814">
    <property type="entry name" value="TsaD"/>
    <property type="match status" value="1"/>
</dbReference>
<sequence>MLFLSFAGVGHDLAVALIEGDAQSEPQVLCEERLDFAGMTSERQGTVSSLIPTIDKLFKEAGRSKSQLQALIVGTGPGGFTAVRVLLVTARTLAQVMGLPLIGINALEGSALQMAERDHIESLAQTGGRLRLCIIKEASKTHCYAALYSITINRLANSSGALLDLKVEPGDLEPSYWTLSETLAFLKELTEWQDGSIGCTVYADAGALTKLRQVADESYQSYESVRIIDDPLHPVKNMAVTQAKLGILRLSLSKESFLDYMKVEPLYLRGASVTLKKDGVVQRVESH</sequence>
<dbReference type="GO" id="GO:0002949">
    <property type="term" value="P:tRNA threonylcarbamoyladenosine modification"/>
    <property type="evidence" value="ECO:0007669"/>
    <property type="project" value="InterPro"/>
</dbReference>
<gene>
    <name evidence="2" type="primary">tsaB</name>
    <name evidence="2" type="ORF">J0M35_01340</name>
</gene>
<reference evidence="2" key="1">
    <citation type="submission" date="2021-02" db="EMBL/GenBank/DDBJ databases">
        <title>Genome-Resolved Metagenomics of a Microbial Community Performing Photosynthetic Biological Nutrient Removal.</title>
        <authorList>
            <person name="Mcdaniel E.A."/>
        </authorList>
    </citation>
    <scope>NUCLEOTIDE SEQUENCE</scope>
    <source>
        <strain evidence="2">UWPOB_OBS1</strain>
    </source>
</reference>
<evidence type="ECO:0000313" key="2">
    <source>
        <dbReference type="EMBL" id="MBN8658978.1"/>
    </source>
</evidence>
<dbReference type="PANTHER" id="PTHR11735">
    <property type="entry name" value="TRNA N6-ADENOSINE THREONYLCARBAMOYLTRANSFERASE"/>
    <property type="match status" value="1"/>
</dbReference>
<dbReference type="NCBIfam" id="TIGR03725">
    <property type="entry name" value="T6A_YeaZ"/>
    <property type="match status" value="1"/>
</dbReference>